<proteinExistence type="predicted"/>
<protein>
    <recommendedName>
        <fullName evidence="2">Transposase</fullName>
    </recommendedName>
</protein>
<accession>A0AAW3YVX8</accession>
<organism evidence="1">
    <name type="scientific">Xenorhabdus szentirmaii</name>
    <dbReference type="NCBI Taxonomy" id="290112"/>
    <lineage>
        <taxon>Bacteria</taxon>
        <taxon>Pseudomonadati</taxon>
        <taxon>Pseudomonadota</taxon>
        <taxon>Gammaproteobacteria</taxon>
        <taxon>Enterobacterales</taxon>
        <taxon>Morganellaceae</taxon>
        <taxon>Xenorhabdus</taxon>
    </lineage>
</organism>
<evidence type="ECO:0000313" key="1">
    <source>
        <dbReference type="EMBL" id="MBD2801029.1"/>
    </source>
</evidence>
<reference evidence="1" key="2">
    <citation type="journal article" date="2024" name="Toxins">
        <title>Genome Sequence Analysis of Native Xenorhabdus Strains Isolated from Entomopathogenic Nematodes in Argentina.</title>
        <authorList>
            <person name="Palma L."/>
            <person name="Frizzo L."/>
            <person name="Kaiser S."/>
            <person name="Berry C."/>
            <person name="Caballero P."/>
            <person name="Bode H.B."/>
            <person name="Del Valle E.E."/>
        </authorList>
    </citation>
    <scope>NUCLEOTIDE SEQUENCE</scope>
    <source>
        <strain evidence="1">M</strain>
    </source>
</reference>
<evidence type="ECO:0008006" key="2">
    <source>
        <dbReference type="Google" id="ProtNLM"/>
    </source>
</evidence>
<dbReference type="GeneID" id="97123528"/>
<comment type="caution">
    <text evidence="1">The sequence shown here is derived from an EMBL/GenBank/DDBJ whole genome shotgun (WGS) entry which is preliminary data.</text>
</comment>
<sequence>MGEWANVKGYFKDRNLSDGLVKVLNSSSPYHCNKFKKSILFIFFRRKQQLNAKERFMVCRLLESFGKILSDELPNKDDLIELRMKLFEASRLVRKRIRNRKLVLLADRVEHFNQSDYGIFYNIEQIVSE</sequence>
<dbReference type="RefSeq" id="WP_051462294.1">
    <property type="nucleotide sequence ID" value="NZ_CAWNPE010000001.1"/>
</dbReference>
<dbReference type="Proteomes" id="UP001193920">
    <property type="component" value="Unassembled WGS sequence"/>
</dbReference>
<reference evidence="1" key="1">
    <citation type="submission" date="2020-09" db="EMBL/GenBank/DDBJ databases">
        <authorList>
            <person name="Palma L."/>
            <person name="Caballero P."/>
            <person name="Berry C."/>
            <person name="Del Valle E."/>
        </authorList>
    </citation>
    <scope>NUCLEOTIDE SEQUENCE</scope>
    <source>
        <strain evidence="1">M</strain>
    </source>
</reference>
<dbReference type="EMBL" id="JACXBF010000249">
    <property type="protein sequence ID" value="MBD2801029.1"/>
    <property type="molecule type" value="Genomic_DNA"/>
</dbReference>
<gene>
    <name evidence="1" type="ORF">ID854_11335</name>
</gene>
<name>A0AAW3YVX8_9GAMM</name>
<dbReference type="AlphaFoldDB" id="A0AAW3YVX8"/>